<sequence length="68" mass="7733">MLFEQPFVIPAIAIFVLSLPLIFGLVQPNRYFGFRNANTLSNPEIWFKVNRMTGFGLSFASYSSRNVS</sequence>
<accession>A0A2M7G0L4</accession>
<keyword evidence="1" id="KW-0812">Transmembrane</keyword>
<name>A0A2M7G0L4_9BACT</name>
<reference evidence="2 3" key="1">
    <citation type="submission" date="2017-09" db="EMBL/GenBank/DDBJ databases">
        <title>Depth-based differentiation of microbial function through sediment-hosted aquifers and enrichment of novel symbionts in the deep terrestrial subsurface.</title>
        <authorList>
            <person name="Probst A.J."/>
            <person name="Ladd B."/>
            <person name="Jarett J.K."/>
            <person name="Geller-Mcgrath D.E."/>
            <person name="Sieber C.M."/>
            <person name="Emerson J.B."/>
            <person name="Anantharaman K."/>
            <person name="Thomas B.C."/>
            <person name="Malmstrom R."/>
            <person name="Stieglmeier M."/>
            <person name="Klingl A."/>
            <person name="Woyke T."/>
            <person name="Ryan C.M."/>
            <person name="Banfield J.F."/>
        </authorList>
    </citation>
    <scope>NUCLEOTIDE SEQUENCE [LARGE SCALE GENOMIC DNA]</scope>
    <source>
        <strain evidence="2">CG17_big_fil_post_rev_8_21_14_2_50_48_46</strain>
    </source>
</reference>
<comment type="caution">
    <text evidence="2">The sequence shown here is derived from an EMBL/GenBank/DDBJ whole genome shotgun (WGS) entry which is preliminary data.</text>
</comment>
<keyword evidence="1" id="KW-1133">Transmembrane helix</keyword>
<evidence type="ECO:0000256" key="1">
    <source>
        <dbReference type="SAM" id="Phobius"/>
    </source>
</evidence>
<protein>
    <recommendedName>
        <fullName evidence="4">SdpI family protein</fullName>
    </recommendedName>
</protein>
<feature type="transmembrane region" description="Helical" evidence="1">
    <location>
        <begin position="6"/>
        <end position="26"/>
    </location>
</feature>
<proteinExistence type="predicted"/>
<evidence type="ECO:0000313" key="2">
    <source>
        <dbReference type="EMBL" id="PIW15153.1"/>
    </source>
</evidence>
<dbReference type="EMBL" id="PFFQ01000053">
    <property type="protein sequence ID" value="PIW15153.1"/>
    <property type="molecule type" value="Genomic_DNA"/>
</dbReference>
<organism evidence="2 3">
    <name type="scientific">bacterium (Candidatus Blackallbacteria) CG17_big_fil_post_rev_8_21_14_2_50_48_46</name>
    <dbReference type="NCBI Taxonomy" id="2014261"/>
    <lineage>
        <taxon>Bacteria</taxon>
        <taxon>Candidatus Blackallbacteria</taxon>
    </lineage>
</organism>
<dbReference type="Proteomes" id="UP000231019">
    <property type="component" value="Unassembled WGS sequence"/>
</dbReference>
<evidence type="ECO:0000313" key="3">
    <source>
        <dbReference type="Proteomes" id="UP000231019"/>
    </source>
</evidence>
<evidence type="ECO:0008006" key="4">
    <source>
        <dbReference type="Google" id="ProtNLM"/>
    </source>
</evidence>
<gene>
    <name evidence="2" type="ORF">COW36_17155</name>
</gene>
<dbReference type="AlphaFoldDB" id="A0A2M7G0L4"/>
<keyword evidence="1" id="KW-0472">Membrane</keyword>